<name>A0A2P2C7W8_9ZZZZ</name>
<organism evidence="3">
    <name type="scientific">metagenome</name>
    <dbReference type="NCBI Taxonomy" id="256318"/>
    <lineage>
        <taxon>unclassified sequences</taxon>
        <taxon>metagenomes</taxon>
    </lineage>
</organism>
<dbReference type="InterPro" id="IPR050991">
    <property type="entry name" value="ECM_Regulatory_Proteins"/>
</dbReference>
<dbReference type="PANTHER" id="PTHR46708:SF2">
    <property type="entry name" value="FIBRONECTIN TYPE-III DOMAIN-CONTAINING PROTEIN"/>
    <property type="match status" value="1"/>
</dbReference>
<feature type="domain" description="Fibronectin type-III" evidence="2">
    <location>
        <begin position="696"/>
        <end position="782"/>
    </location>
</feature>
<keyword evidence="1" id="KW-0677">Repeat</keyword>
<dbReference type="InterPro" id="IPR036116">
    <property type="entry name" value="FN3_sf"/>
</dbReference>
<dbReference type="PROSITE" id="PS50853">
    <property type="entry name" value="FN3"/>
    <property type="match status" value="3"/>
</dbReference>
<dbReference type="SMART" id="SM00060">
    <property type="entry name" value="FN3"/>
    <property type="match status" value="3"/>
</dbReference>
<dbReference type="PANTHER" id="PTHR46708">
    <property type="entry name" value="TENASCIN"/>
    <property type="match status" value="1"/>
</dbReference>
<dbReference type="SUPFAM" id="SSF55486">
    <property type="entry name" value="Metalloproteases ('zincins'), catalytic domain"/>
    <property type="match status" value="1"/>
</dbReference>
<protein>
    <recommendedName>
        <fullName evidence="2">Fibronectin type-III domain-containing protein</fullName>
    </recommendedName>
</protein>
<dbReference type="Pfam" id="PF00041">
    <property type="entry name" value="fn3"/>
    <property type="match status" value="2"/>
</dbReference>
<gene>
    <name evidence="3" type="ORF">NOCA1130379</name>
</gene>
<reference evidence="3" key="1">
    <citation type="submission" date="2015-08" db="EMBL/GenBank/DDBJ databases">
        <authorList>
            <person name="Babu N.S."/>
            <person name="Beckwith C.J."/>
            <person name="Beseler K.G."/>
            <person name="Brison A."/>
            <person name="Carone J.V."/>
            <person name="Caskin T.P."/>
            <person name="Diamond M."/>
            <person name="Durham M.E."/>
            <person name="Foxe J.M."/>
            <person name="Go M."/>
            <person name="Henderson B.A."/>
            <person name="Jones I.B."/>
            <person name="McGettigan J.A."/>
            <person name="Micheletti S.J."/>
            <person name="Nasrallah M.E."/>
            <person name="Ortiz D."/>
            <person name="Piller C.R."/>
            <person name="Privatt S.R."/>
            <person name="Schneider S.L."/>
            <person name="Sharp S."/>
            <person name="Smith T.C."/>
            <person name="Stanton J.D."/>
            <person name="Ullery H.E."/>
            <person name="Wilson R.J."/>
            <person name="Serrano M.G."/>
            <person name="Buck G."/>
            <person name="Lee V."/>
            <person name="Wang Y."/>
            <person name="Carvalho R."/>
            <person name="Voegtly L."/>
            <person name="Shi R."/>
            <person name="Duckworth R."/>
            <person name="Johnson A."/>
            <person name="Loviza R."/>
            <person name="Walstead R."/>
            <person name="Shah Z."/>
            <person name="Kiflezghi M."/>
            <person name="Wade K."/>
            <person name="Ball S.L."/>
            <person name="Bradley K.W."/>
            <person name="Asai D.J."/>
            <person name="Bowman C.A."/>
            <person name="Russell D.A."/>
            <person name="Pope W.H."/>
            <person name="Jacobs-Sera D."/>
            <person name="Hendrix R.W."/>
            <person name="Hatfull G.F."/>
        </authorList>
    </citation>
    <scope>NUCLEOTIDE SEQUENCE</scope>
</reference>
<dbReference type="InterPro" id="IPR003961">
    <property type="entry name" value="FN3_dom"/>
</dbReference>
<dbReference type="Gene3D" id="2.60.40.10">
    <property type="entry name" value="Immunoglobulins"/>
    <property type="match status" value="3"/>
</dbReference>
<dbReference type="InterPro" id="IPR013783">
    <property type="entry name" value="Ig-like_fold"/>
</dbReference>
<feature type="domain" description="Fibronectin type-III" evidence="2">
    <location>
        <begin position="585"/>
        <end position="679"/>
    </location>
</feature>
<evidence type="ECO:0000256" key="1">
    <source>
        <dbReference type="ARBA" id="ARBA00022737"/>
    </source>
</evidence>
<feature type="domain" description="Fibronectin type-III" evidence="2">
    <location>
        <begin position="488"/>
        <end position="581"/>
    </location>
</feature>
<dbReference type="SUPFAM" id="SSF49265">
    <property type="entry name" value="Fibronectin type III"/>
    <property type="match status" value="2"/>
</dbReference>
<dbReference type="EMBL" id="CZKB01000005">
    <property type="protein sequence ID" value="CUR58096.1"/>
    <property type="molecule type" value="Genomic_DNA"/>
</dbReference>
<dbReference type="CDD" id="cd00063">
    <property type="entry name" value="FN3"/>
    <property type="match status" value="3"/>
</dbReference>
<evidence type="ECO:0000259" key="2">
    <source>
        <dbReference type="PROSITE" id="PS50853"/>
    </source>
</evidence>
<dbReference type="AlphaFoldDB" id="A0A2P2C7W8"/>
<sequence>MPVPQIRRLPRRLAGTVVLALLASTPSVGAVAQTDPDPGRGQDTHLTAAPRLLDGPARGERAIRRLGDRLAVAAARNDLRAGELRSLLRNDTTAWVDEDGRVYFVEPAPEASGPGAPTAPAVAPLSETFSLHSNPGASLTIFLDVDGADVSGTAWNSNMGVTSGQHPAWDPAGDGAGFSDDELLMVQEVWAIVAEDYAPFDVDVTTADPGYDGLVRTGSLDTTYGTRVLVSPSTDAITKICGGECGGVAYVGSFNQVGTAYQPAWVFPQALGDHAKYVAEAASHEAGHNLGLEHHGAGTAAYYAGHGSWAPIMGAGYSKSISQWSHGAYLGANNTAQDDVATIAARLGRRSDEAPGPGSAPATLPTGTAFITSATDVDSYLLGSCTSGSQVSVSPAAVAPNLDVRATLRAADGGVVATSAPVSGLGDLTTATGLGATLTVPITAAGWTVSVEGVGEGDWSTGGYDDYGSLGAYTVSAPGCQDTPLVGAPGAPQAAAVGSITVDALTLSWDAPVDAGASPVTSYVVRRSGSTDVWTLPATARSHVFTGLAGATSYALSVRAVNGSGAGPAASVQGATLAPPPTVAAPNAPTLLTVRPGDGSATGAWTVPQNNGSPITGYTVIARAAGLPTQTLTVPASVTTAAVTGLTNNVTWSMTVTASSALGTSAESRVLTVVPTALAVPALPPTTTPTPTATAAPGRMAALSVTVRNRRVVARWSAAKSPGSLVTKYVLDISRGRDRTATGGARKLSFGKLPRGSYRIRIAAVNAVGRSPYSAWTRVRVR</sequence>
<accession>A0A2P2C7W8</accession>
<proteinExistence type="predicted"/>
<evidence type="ECO:0000313" key="3">
    <source>
        <dbReference type="EMBL" id="CUR58096.1"/>
    </source>
</evidence>